<dbReference type="InterPro" id="IPR025558">
    <property type="entry name" value="DUF4283"/>
</dbReference>
<dbReference type="Pfam" id="PF13456">
    <property type="entry name" value="RVT_3"/>
    <property type="match status" value="1"/>
</dbReference>
<dbReference type="Gene3D" id="3.60.10.10">
    <property type="entry name" value="Endonuclease/exonuclease/phosphatase"/>
    <property type="match status" value="1"/>
</dbReference>
<feature type="compositionally biased region" description="Polar residues" evidence="1">
    <location>
        <begin position="337"/>
        <end position="360"/>
    </location>
</feature>
<gene>
    <name evidence="4" type="ORF">SLEP1_g40533</name>
</gene>
<comment type="caution">
    <text evidence="4">The sequence shown here is derived from an EMBL/GenBank/DDBJ whole genome shotgun (WGS) entry which is preliminary data.</text>
</comment>
<dbReference type="CDD" id="cd06222">
    <property type="entry name" value="RNase_H_like"/>
    <property type="match status" value="1"/>
</dbReference>
<dbReference type="Pfam" id="PF00078">
    <property type="entry name" value="RVT_1"/>
    <property type="match status" value="1"/>
</dbReference>
<dbReference type="InterPro" id="IPR044730">
    <property type="entry name" value="RNase_H-like_dom_plant"/>
</dbReference>
<organism evidence="4 5">
    <name type="scientific">Rubroshorea leprosula</name>
    <dbReference type="NCBI Taxonomy" id="152421"/>
    <lineage>
        <taxon>Eukaryota</taxon>
        <taxon>Viridiplantae</taxon>
        <taxon>Streptophyta</taxon>
        <taxon>Embryophyta</taxon>
        <taxon>Tracheophyta</taxon>
        <taxon>Spermatophyta</taxon>
        <taxon>Magnoliopsida</taxon>
        <taxon>eudicotyledons</taxon>
        <taxon>Gunneridae</taxon>
        <taxon>Pentapetalae</taxon>
        <taxon>rosids</taxon>
        <taxon>malvids</taxon>
        <taxon>Malvales</taxon>
        <taxon>Dipterocarpaceae</taxon>
        <taxon>Rubroshorea</taxon>
    </lineage>
</organism>
<accession>A0AAV5L404</accession>
<dbReference type="CDD" id="cd01650">
    <property type="entry name" value="RT_nLTR_like"/>
    <property type="match status" value="1"/>
</dbReference>
<dbReference type="InterPro" id="IPR036691">
    <property type="entry name" value="Endo/exonu/phosph_ase_sf"/>
</dbReference>
<dbReference type="SUPFAM" id="SSF53098">
    <property type="entry name" value="Ribonuclease H-like"/>
    <property type="match status" value="1"/>
</dbReference>
<dbReference type="PROSITE" id="PS50878">
    <property type="entry name" value="RT_POL"/>
    <property type="match status" value="1"/>
</dbReference>
<dbReference type="Pfam" id="PF03372">
    <property type="entry name" value="Exo_endo_phos"/>
    <property type="match status" value="1"/>
</dbReference>
<dbReference type="Pfam" id="PF14111">
    <property type="entry name" value="DUF4283"/>
    <property type="match status" value="1"/>
</dbReference>
<evidence type="ECO:0000313" key="5">
    <source>
        <dbReference type="Proteomes" id="UP001054252"/>
    </source>
</evidence>
<evidence type="ECO:0000256" key="1">
    <source>
        <dbReference type="SAM" id="MobiDB-lite"/>
    </source>
</evidence>
<evidence type="ECO:0000259" key="3">
    <source>
        <dbReference type="PROSITE" id="PS50879"/>
    </source>
</evidence>
<evidence type="ECO:0000259" key="2">
    <source>
        <dbReference type="PROSITE" id="PS50878"/>
    </source>
</evidence>
<feature type="domain" description="RNase H type-1" evidence="3">
    <location>
        <begin position="1868"/>
        <end position="1998"/>
    </location>
</feature>
<evidence type="ECO:0000313" key="4">
    <source>
        <dbReference type="EMBL" id="GKV31877.1"/>
    </source>
</evidence>
<proteinExistence type="predicted"/>
<feature type="region of interest" description="Disordered" evidence="1">
    <location>
        <begin position="509"/>
        <end position="579"/>
    </location>
</feature>
<dbReference type="Gene3D" id="3.40.50.720">
    <property type="entry name" value="NAD(P)-binding Rossmann-like Domain"/>
    <property type="match status" value="1"/>
</dbReference>
<feature type="domain" description="Reverse transcriptase" evidence="2">
    <location>
        <begin position="1145"/>
        <end position="1426"/>
    </location>
</feature>
<reference evidence="4 5" key="1">
    <citation type="journal article" date="2021" name="Commun. Biol.">
        <title>The genome of Shorea leprosula (Dipterocarpaceae) highlights the ecological relevance of drought in aseasonal tropical rainforests.</title>
        <authorList>
            <person name="Ng K.K.S."/>
            <person name="Kobayashi M.J."/>
            <person name="Fawcett J.A."/>
            <person name="Hatakeyama M."/>
            <person name="Paape T."/>
            <person name="Ng C.H."/>
            <person name="Ang C.C."/>
            <person name="Tnah L.H."/>
            <person name="Lee C.T."/>
            <person name="Nishiyama T."/>
            <person name="Sese J."/>
            <person name="O'Brien M.J."/>
            <person name="Copetti D."/>
            <person name="Mohd Noor M.I."/>
            <person name="Ong R.C."/>
            <person name="Putra M."/>
            <person name="Sireger I.Z."/>
            <person name="Indrioko S."/>
            <person name="Kosugi Y."/>
            <person name="Izuno A."/>
            <person name="Isagi Y."/>
            <person name="Lee S.L."/>
            <person name="Shimizu K.K."/>
        </authorList>
    </citation>
    <scope>NUCLEOTIDE SEQUENCE [LARGE SCALE GENOMIC DNA]</scope>
    <source>
        <strain evidence="4">214</strain>
    </source>
</reference>
<protein>
    <recommendedName>
        <fullName evidence="6">Reverse transcriptase</fullName>
    </recommendedName>
</protein>
<dbReference type="InterPro" id="IPR002156">
    <property type="entry name" value="RNaseH_domain"/>
</dbReference>
<sequence>MSTAHNPRASSQENDLLNRSIKRIKGSDYPPISEEYQLIENPPQQLSYRDLVIRDEPIEICCDTSVNLDLLEEDSDCEDDGTIPTILISKEEKKRIRSPWINSIIIKAFGTKSAGYNFIYPRIKAQWKPRGRMDCIDLGVDFFLIRFQERDDLLKVLNGGPWFVGPYYLTIRQWEPSFNPENAAFTTTAIWARLPRLPIEYYDVKILERIGRLLGKPLRIDAHTAHQTRGQFARICIQVDLDEPLVPFVRIGKHIQKVLYEGPVALCFSCGCVGHKEGFCPLKLSQIPTNMEEDSSAPPETLHSNIEPNLDSKEQQGFGPWMLVERKKNRRKPNGKFSDSSNQHGKPSTSHGGNSSSLLTGSRDELKQNHGEANLSKDNTINDLTVTCNGSFVTTGPEAHLKENEPFIASNQVSSNRVALPNTNLDILTVQDFPRFCQDNAVDKDKMSVRPKGAHNKKESLAPVCLDPSSKDAKNLQSASSSAGGILGNGSKILRETVQGVGHFSYQRRKQHSANGDGIVNVTDEGSNPHRGLGSRHNRQVLDQTGGGAEGCRPHAASTTSTRVDPTPSSPTSPRHVPYIESDMDLDRREVGLGVLGGTDFPSNSKDPGSHMRARYIQTVLPFYFPEVNMMIKSRLDNSVHWNQELGRWVMNSFSSIAWSMKVLSWNCRGAASNEFKRNAMEIIREHNPGIFIIMETKLAGDRAIEVARSLGLPKWELVDADGYAGGIWILWNDSHFAVDILNKGSQVIHALVKVCSHPNFADFEWYISAVYARPQFETRCKLWDNLREFSQVINGPWLVIGDFNDITNQSEKFGGNPSPSYRIQAYTNCMSYCNLLDLGFNGPKFTWANKRDSSHLIRERLDRAWGNPSWRIKFPEAAVYHLPRLSSDHCPIMLSLNPTVPFMGSKPFRIEKFWLEHESFRDLVATEWGVSNLPIAECATHFKSSARIWSRATFENIHKKKKEILARVVGIQRFLQSKNSSFLIQLEKELTQEYQHILKYEEDLWFLKSRTQWIQDGDRNTKFFHVSTIKRRSYNRIMGLKNAQGTWYYDPIGIQAITLSYFKDLYTSSHTFSFYDSFKDIPRGPVVDHSKWDSLMASPTDAEIWTAIKSMKAWKAPGPDGLHAAFFQKFWDLVSPKLCSEIRMVFCNAAMPDSWSQSLIALVPKIPNPEMVSQFRPIGLCNVIYKAVTKIIVLRMKNLMGNLISPLQSSFIPGRNGMDNVLILRELVHSFTKRKGRVGDMIVKLDLEKAYDRLEWGFIREALQFFNFPPRFIDLIMSCISSSTFAVIINGSTSDQFQPSRGLRQGDPLSPYLFLLSIEFLSLKLQGCSDSRCWKGTKLGKRGPNLSHLFFADDLIFLGKANKSNACFLKEVLNFFCQRSGEKINLEKSKILFSSNTQPITKSEVCNILNISETDHLGKYLGIPITPRRISKADCNFIIDKVRTKLSGWKANMLSLAGRTTLVSSVLSSIPNYYMQGVFFPVAIHKELDGISRQFLWGSTQEKKKANLVSWDRMTQPKKFGGLSLRSSKEANQAAMAKVHWRLLTEKDKIWMRAFRAKFNIEGPKSSIQKPSPVLRDISKGNQIINRGVRWIPRDGDNISFWQDAWVGNFPLNSIIYGPFRQDTLNVSVKEALLPSGEWNWDLISYSLPDSILNKIKAIPLQISCAEHDAFIWGFSSNGLFKTKSAYLLAKNISPQNGCSWSWIWKIHTLPRIHSFLWLLRHGRLLTFETLFNWGVTVSSSCPRCHHAPETLNHIFRECFFSKLLWSLLTPHPINTLFHNLEFNDWLYANATCTDASNNWKWSTIFSFIIWSLWYFRNQLVHDGKNFSTAMARDFILDRINEFGQAFHMAHEPKTSATVLVGWSPPPPGSLKLNIDGSALTNPGTAGAGGVFRDDIGNWQLGFYHNIGFTSSLSAELWALRDGLKLALDRGFSNLIIETDSKVVKTLLDSANSTFHSLGVLIADCRDMMTQIPGLQLNHVFREANAVADGLAKKGAKSDSSFVVLDQCPADLCNLLLSDCIGTMFPRDVGSFILLAESLTNLPKPMSHRRCSTVTRVLGICPQIINWEKLRGIRGGNVRHGWIVAQAGIGVEFGFSMEPGVGSFENPDLGTKSMASFISSVPKRLQGKVALITGGASGKGECTARAFAHHGAKVVVADIQDKLGQSVCESIGQSTST</sequence>
<dbReference type="Pfam" id="PF13966">
    <property type="entry name" value="zf-RVT"/>
    <property type="match status" value="1"/>
</dbReference>
<feature type="region of interest" description="Disordered" evidence="1">
    <location>
        <begin position="290"/>
        <end position="362"/>
    </location>
</feature>
<keyword evidence="5" id="KW-1185">Reference proteome</keyword>
<dbReference type="GO" id="GO:0003676">
    <property type="term" value="F:nucleic acid binding"/>
    <property type="evidence" value="ECO:0007669"/>
    <property type="project" value="InterPro"/>
</dbReference>
<dbReference type="InterPro" id="IPR005135">
    <property type="entry name" value="Endo/exonuclease/phosphatase"/>
</dbReference>
<dbReference type="InterPro" id="IPR026960">
    <property type="entry name" value="RVT-Znf"/>
</dbReference>
<dbReference type="PANTHER" id="PTHR33116">
    <property type="entry name" value="REVERSE TRANSCRIPTASE ZINC-BINDING DOMAIN-CONTAINING PROTEIN-RELATED-RELATED"/>
    <property type="match status" value="1"/>
</dbReference>
<dbReference type="PANTHER" id="PTHR33116:SF70">
    <property type="entry name" value="NON-LTR RETROELEMENT REVERSE TRANSCRIPTASE-LIKE PROTEIN"/>
    <property type="match status" value="1"/>
</dbReference>
<dbReference type="EMBL" id="BPVZ01000093">
    <property type="protein sequence ID" value="GKV31877.1"/>
    <property type="molecule type" value="Genomic_DNA"/>
</dbReference>
<dbReference type="SUPFAM" id="SSF51735">
    <property type="entry name" value="NAD(P)-binding Rossmann-fold domains"/>
    <property type="match status" value="1"/>
</dbReference>
<dbReference type="SUPFAM" id="SSF56219">
    <property type="entry name" value="DNase I-like"/>
    <property type="match status" value="1"/>
</dbReference>
<dbReference type="InterPro" id="IPR036291">
    <property type="entry name" value="NAD(P)-bd_dom_sf"/>
</dbReference>
<dbReference type="GO" id="GO:0004523">
    <property type="term" value="F:RNA-DNA hybrid ribonuclease activity"/>
    <property type="evidence" value="ECO:0007669"/>
    <property type="project" value="InterPro"/>
</dbReference>
<dbReference type="InterPro" id="IPR000477">
    <property type="entry name" value="RT_dom"/>
</dbReference>
<dbReference type="Gene3D" id="3.30.420.10">
    <property type="entry name" value="Ribonuclease H-like superfamily/Ribonuclease H"/>
    <property type="match status" value="1"/>
</dbReference>
<dbReference type="InterPro" id="IPR036397">
    <property type="entry name" value="RNaseH_sf"/>
</dbReference>
<dbReference type="PROSITE" id="PS50879">
    <property type="entry name" value="RNASE_H_1"/>
    <property type="match status" value="1"/>
</dbReference>
<evidence type="ECO:0008006" key="6">
    <source>
        <dbReference type="Google" id="ProtNLM"/>
    </source>
</evidence>
<dbReference type="InterPro" id="IPR043502">
    <property type="entry name" value="DNA/RNA_pol_sf"/>
</dbReference>
<dbReference type="InterPro" id="IPR012337">
    <property type="entry name" value="RNaseH-like_sf"/>
</dbReference>
<name>A0AAV5L404_9ROSI</name>
<dbReference type="SUPFAM" id="SSF56672">
    <property type="entry name" value="DNA/RNA polymerases"/>
    <property type="match status" value="1"/>
</dbReference>
<dbReference type="Proteomes" id="UP001054252">
    <property type="component" value="Unassembled WGS sequence"/>
</dbReference>